<protein>
    <recommendedName>
        <fullName evidence="1">Phosphatidylglycerophosphatase A</fullName>
        <ecNumber evidence="1">3.1.3.27</ecNumber>
    </recommendedName>
    <alternativeName>
        <fullName evidence="1">Phosphatidylglycerolphosphate phosphatase A</fullName>
    </alternativeName>
</protein>
<comment type="cofactor">
    <cofactor evidence="1">
        <name>Mg(2+)</name>
        <dbReference type="ChEBI" id="CHEBI:18420"/>
    </cofactor>
</comment>
<name>A0A1H7UX86_9PAST</name>
<evidence type="ECO:0000313" key="7">
    <source>
        <dbReference type="Proteomes" id="UP001224812"/>
    </source>
</evidence>
<feature type="transmembrane region" description="Helical" evidence="2">
    <location>
        <begin position="48"/>
        <end position="66"/>
    </location>
</feature>
<keyword evidence="7" id="KW-1185">Reference proteome</keyword>
<dbReference type="Proteomes" id="UP000198883">
    <property type="component" value="Unassembled WGS sequence"/>
</dbReference>
<keyword evidence="1" id="KW-0997">Cell inner membrane</keyword>
<comment type="catalytic activity">
    <reaction evidence="1">
        <text>a 1,2-diacyl-sn-glycero-3-phospho-(1'-sn-glycero-3'-phosphate) + H2O = a 1,2-diacyl-sn-glycero-3-phospho-(1'-sn-glycerol) + phosphate</text>
        <dbReference type="Rhea" id="RHEA:33751"/>
        <dbReference type="ChEBI" id="CHEBI:15377"/>
        <dbReference type="ChEBI" id="CHEBI:43474"/>
        <dbReference type="ChEBI" id="CHEBI:60110"/>
        <dbReference type="ChEBI" id="CHEBI:64716"/>
        <dbReference type="EC" id="3.1.3.27"/>
    </reaction>
</comment>
<evidence type="ECO:0000256" key="2">
    <source>
        <dbReference type="SAM" id="Phobius"/>
    </source>
</evidence>
<dbReference type="EC" id="3.1.3.27" evidence="1"/>
<dbReference type="GO" id="GO:0008962">
    <property type="term" value="F:phosphatidylglycerophosphatase activity"/>
    <property type="evidence" value="ECO:0007669"/>
    <property type="project" value="UniProtKB-EC"/>
</dbReference>
<dbReference type="SUPFAM" id="SSF101307">
    <property type="entry name" value="YutG-like"/>
    <property type="match status" value="1"/>
</dbReference>
<dbReference type="UniPathway" id="UPA00084">
    <property type="reaction ID" value="UER00504"/>
</dbReference>
<dbReference type="OrthoDB" id="9804091at2"/>
<accession>A0A1H7UX86</accession>
<reference evidence="4 7" key="3">
    <citation type="journal article" date="2023" name="Front. Microbiol.">
        <title>Phylogeography and host specificity of Pasteurellaceae pathogenic to sea-farmed fish in the north-east Atlantic.</title>
        <authorList>
            <person name="Gulla S."/>
            <person name="Colquhoun D.J."/>
            <person name="Olsen A.B."/>
            <person name="Spilsberg B."/>
            <person name="Lagesen K."/>
            <person name="Aakesson C.P."/>
            <person name="Strom S."/>
            <person name="Manji F."/>
            <person name="Birkbeck T.H."/>
            <person name="Nilsen H.K."/>
        </authorList>
    </citation>
    <scope>NUCLEOTIDE SEQUENCE [LARGE SCALE GENOMIC DNA]</scope>
    <source>
        <strain evidence="4 7">VIO11850</strain>
    </source>
</reference>
<dbReference type="GO" id="GO:0009395">
    <property type="term" value="P:phospholipid catabolic process"/>
    <property type="evidence" value="ECO:0007669"/>
    <property type="project" value="UniProtKB-KW"/>
</dbReference>
<feature type="domain" description="YutG/PgpA" evidence="3">
    <location>
        <begin position="13"/>
        <end position="154"/>
    </location>
</feature>
<dbReference type="PIRSF" id="PIRSF006162">
    <property type="entry name" value="PgpA"/>
    <property type="match status" value="1"/>
</dbReference>
<dbReference type="GO" id="GO:0005886">
    <property type="term" value="C:plasma membrane"/>
    <property type="evidence" value="ECO:0007669"/>
    <property type="project" value="UniProtKB-SubCell"/>
</dbReference>
<dbReference type="Pfam" id="PF04608">
    <property type="entry name" value="PgpA"/>
    <property type="match status" value="1"/>
</dbReference>
<evidence type="ECO:0000313" key="6">
    <source>
        <dbReference type="Proteomes" id="UP000198883"/>
    </source>
</evidence>
<keyword evidence="1" id="KW-0442">Lipid degradation</keyword>
<keyword evidence="1" id="KW-1003">Cell membrane</keyword>
<organism evidence="5 6">
    <name type="scientific">Phocoenobacter skyensis</name>
    <dbReference type="NCBI Taxonomy" id="97481"/>
    <lineage>
        <taxon>Bacteria</taxon>
        <taxon>Pseudomonadati</taxon>
        <taxon>Pseudomonadota</taxon>
        <taxon>Gammaproteobacteria</taxon>
        <taxon>Pasteurellales</taxon>
        <taxon>Pasteurellaceae</taxon>
        <taxon>Phocoenobacter</taxon>
    </lineage>
</organism>
<sequence length="160" mass="17993">MKPINLKNPIHLLAFGFGSGLIKPAPGTWGTLGGMVFAIFLWDLTASSLFFMILTVISFISGCYICEKTSQDLGVHDDGRIVWDEIVAIFLIFAFLPQYDYTFYGLTFIVFRFFDIVKPYPIKQFDQTLKGGLGIMVDDILAAVYSLVTLYILHFVLLSL</sequence>
<gene>
    <name evidence="4" type="ORF">QJT92_00175</name>
    <name evidence="5" type="ORF">SAMN05444853_10336</name>
</gene>
<keyword evidence="1" id="KW-0460">Magnesium</keyword>
<dbReference type="STRING" id="97481.SAMN05444853_10336"/>
<comment type="function">
    <text evidence="1">Lipid phosphatase which dephosphorylates phosphatidylglycerophosphate (PGP) to phosphatidylglycerol (PG).</text>
</comment>
<dbReference type="GO" id="GO:0046872">
    <property type="term" value="F:metal ion binding"/>
    <property type="evidence" value="ECO:0007669"/>
    <property type="project" value="UniProtKB-KW"/>
</dbReference>
<evidence type="ECO:0000259" key="3">
    <source>
        <dbReference type="Pfam" id="PF04608"/>
    </source>
</evidence>
<proteinExistence type="predicted"/>
<dbReference type="EMBL" id="JASAVS010000001">
    <property type="protein sequence ID" value="MDP8084349.1"/>
    <property type="molecule type" value="Genomic_DNA"/>
</dbReference>
<keyword evidence="1 2" id="KW-0812">Transmembrane</keyword>
<dbReference type="CDD" id="cd06971">
    <property type="entry name" value="PgpA"/>
    <property type="match status" value="1"/>
</dbReference>
<dbReference type="AlphaFoldDB" id="A0A1H7UX86"/>
<keyword evidence="1" id="KW-0479">Metal-binding</keyword>
<dbReference type="RefSeq" id="WP_090920205.1">
    <property type="nucleotide sequence ID" value="NZ_CP016180.1"/>
</dbReference>
<keyword evidence="1" id="KW-0378">Hydrolase</keyword>
<keyword evidence="2" id="KW-1133">Transmembrane helix</keyword>
<dbReference type="PANTHER" id="PTHR36305:SF1">
    <property type="entry name" value="PHOSPHATIDYLGLYCEROPHOSPHATASE A"/>
    <property type="match status" value="1"/>
</dbReference>
<keyword evidence="1" id="KW-0595">Phospholipid degradation</keyword>
<evidence type="ECO:0000256" key="1">
    <source>
        <dbReference type="PIRNR" id="PIRNR006162"/>
    </source>
</evidence>
<dbReference type="GeneID" id="83545117"/>
<reference evidence="6" key="2">
    <citation type="submission" date="2016-10" db="EMBL/GenBank/DDBJ databases">
        <authorList>
            <person name="Varghese N."/>
            <person name="Submissions S."/>
        </authorList>
    </citation>
    <scope>NUCLEOTIDE SEQUENCE [LARGE SCALE GENOMIC DNA]</scope>
    <source>
        <strain evidence="6">DSM 24204</strain>
    </source>
</reference>
<dbReference type="EMBL" id="FOBN01000003">
    <property type="protein sequence ID" value="SEM01117.1"/>
    <property type="molecule type" value="Genomic_DNA"/>
</dbReference>
<reference evidence="5" key="1">
    <citation type="submission" date="2016-10" db="EMBL/GenBank/DDBJ databases">
        <authorList>
            <person name="de Groot N.N."/>
        </authorList>
    </citation>
    <scope>NUCLEOTIDE SEQUENCE [LARGE SCALE GENOMIC DNA]</scope>
    <source>
        <strain evidence="5">DSM 24204</strain>
    </source>
</reference>
<evidence type="ECO:0000313" key="5">
    <source>
        <dbReference type="EMBL" id="SEM01117.1"/>
    </source>
</evidence>
<dbReference type="PANTHER" id="PTHR36305">
    <property type="entry name" value="PHOSPHATIDYLGLYCEROPHOSPHATASE A"/>
    <property type="match status" value="1"/>
</dbReference>
<keyword evidence="1" id="KW-0443">Lipid metabolism</keyword>
<feature type="transmembrane region" description="Helical" evidence="2">
    <location>
        <begin position="140"/>
        <end position="158"/>
    </location>
</feature>
<comment type="pathway">
    <text evidence="1">Phospholipid metabolism; phosphatidylglycerol biosynthesis; phosphatidylglycerol from CDP-diacylglycerol: step 2/2.</text>
</comment>
<feature type="transmembrane region" description="Helical" evidence="2">
    <location>
        <begin position="12"/>
        <end position="42"/>
    </location>
</feature>
<keyword evidence="1" id="KW-1208">Phospholipid metabolism</keyword>
<dbReference type="InterPro" id="IPR026037">
    <property type="entry name" value="PgpA"/>
</dbReference>
<comment type="subcellular location">
    <subcellularLocation>
        <location evidence="1">Cell inner membrane</location>
        <topology evidence="1">Multi-pass membrane protein</topology>
    </subcellularLocation>
</comment>
<evidence type="ECO:0000313" key="4">
    <source>
        <dbReference type="EMBL" id="MDP8084349.1"/>
    </source>
</evidence>
<dbReference type="Proteomes" id="UP001224812">
    <property type="component" value="Unassembled WGS sequence"/>
</dbReference>
<dbReference type="InterPro" id="IPR007686">
    <property type="entry name" value="YutG/PgpA"/>
</dbReference>
<keyword evidence="1 2" id="KW-0472">Membrane</keyword>
<dbReference type="GO" id="GO:0006655">
    <property type="term" value="P:phosphatidylglycerol biosynthetic process"/>
    <property type="evidence" value="ECO:0007669"/>
    <property type="project" value="UniProtKB-UniPathway"/>
</dbReference>
<dbReference type="InterPro" id="IPR036681">
    <property type="entry name" value="PgpA-like_sf"/>
</dbReference>